<dbReference type="InterPro" id="IPR027417">
    <property type="entry name" value="P-loop_NTPase"/>
</dbReference>
<gene>
    <name evidence="2" type="ORF">EPICR_120019</name>
</gene>
<feature type="domain" description="ORC1/DEAH AAA+ ATPase" evidence="1">
    <location>
        <begin position="42"/>
        <end position="158"/>
    </location>
</feature>
<accession>A0A484HD85</accession>
<evidence type="ECO:0000313" key="2">
    <source>
        <dbReference type="EMBL" id="VEN73124.1"/>
    </source>
</evidence>
<organism evidence="2">
    <name type="scientific">uncultured Desulfobacteraceae bacterium</name>
    <dbReference type="NCBI Taxonomy" id="218296"/>
    <lineage>
        <taxon>Bacteria</taxon>
        <taxon>Pseudomonadati</taxon>
        <taxon>Thermodesulfobacteriota</taxon>
        <taxon>Desulfobacteria</taxon>
        <taxon>Desulfobacterales</taxon>
        <taxon>Desulfobacteraceae</taxon>
        <taxon>environmental samples</taxon>
    </lineage>
</organism>
<dbReference type="Gene3D" id="3.40.50.300">
    <property type="entry name" value="P-loop containing nucleotide triphosphate hydrolases"/>
    <property type="match status" value="1"/>
</dbReference>
<dbReference type="EMBL" id="CAACVI010000004">
    <property type="protein sequence ID" value="VEN73124.1"/>
    <property type="molecule type" value="Genomic_DNA"/>
</dbReference>
<name>A0A484HD85_9BACT</name>
<evidence type="ECO:0000259" key="1">
    <source>
        <dbReference type="Pfam" id="PF13401"/>
    </source>
</evidence>
<protein>
    <recommendedName>
        <fullName evidence="1">ORC1/DEAH AAA+ ATPase domain-containing protein</fullName>
    </recommendedName>
</protein>
<dbReference type="GO" id="GO:0016887">
    <property type="term" value="F:ATP hydrolysis activity"/>
    <property type="evidence" value="ECO:0007669"/>
    <property type="project" value="InterPro"/>
</dbReference>
<dbReference type="SUPFAM" id="SSF52540">
    <property type="entry name" value="P-loop containing nucleoside triphosphate hydrolases"/>
    <property type="match status" value="1"/>
</dbReference>
<dbReference type="AlphaFoldDB" id="A0A484HD85"/>
<proteinExistence type="predicted"/>
<sequence length="533" mass="61324">MRRFSSYGPVDKDLHYYAPRKKLVDFGHRQMIGEDPSRGGHYITVWGPRQTGKSWAMRDVLWRIQKDDRFDVLKINLEHLKMETDPAQVLSDLGEEILQGLGKDLIRADTGRKFQDIFAKGSLEKPLILILDEFDALAEDAISAIVGAFRNIYNVRQDQSNLPAGEKDYLLHSAALIGVRRVLGVENAKGSPFNVQRSLHIPNLTFEEVETMFRWHEKESGQRVDQEAIERLFYETNGQPGLTCWFGELLTEGWDGFELPENAPVDMALFKRAYLAAESYLPNNNILNIISKARQEPCQDVVLDLFRTDEKALFSYDDGDLNFLYLNGVIDIEKGGDGRSYAKFSCPFVQKRLFAHFARRIYKNMGGLYDPFEDLDDAINEDRLNVRNIMKRHRKYLVDNREWIFKNAPRRSDMRIYEAVFHFNLYTYLSGFIRRFGGELWPEFPTGNGKIDLVIQYAGKTYGIEVKSYTDRPGYADALKQAASYGKKLNLKEISLVFFTETISEEARKEMEADFRDPDTGVTVAPIFVGTRV</sequence>
<dbReference type="Pfam" id="PF13401">
    <property type="entry name" value="AAA_22"/>
    <property type="match status" value="1"/>
</dbReference>
<dbReference type="InterPro" id="IPR049945">
    <property type="entry name" value="AAA_22"/>
</dbReference>
<reference evidence="2" key="1">
    <citation type="submission" date="2019-01" db="EMBL/GenBank/DDBJ databases">
        <authorList>
            <consortium name="Genoscope - CEA"/>
            <person name="William W."/>
        </authorList>
    </citation>
    <scope>NUCLEOTIDE SEQUENCE</scope>
    <source>
        <strain evidence="2">CR-1</strain>
    </source>
</reference>